<dbReference type="Proteomes" id="UP001227964">
    <property type="component" value="Unassembled WGS sequence"/>
</dbReference>
<keyword evidence="2" id="KW-1185">Reference proteome</keyword>
<dbReference type="RefSeq" id="WP_285391712.1">
    <property type="nucleotide sequence ID" value="NZ_JASSVS010000008.1"/>
</dbReference>
<reference evidence="1 2" key="1">
    <citation type="submission" date="2023-06" db="EMBL/GenBank/DDBJ databases">
        <title>Marinobacter azerbaijanicus a moderately halophilic, isolated from Urmia Lake in Azerbaijan region of Iran.</title>
        <authorList>
            <person name="Sanchez-Porro C."/>
            <person name="Aghdam E.M."/>
            <person name="Saheb S.M."/>
            <person name="Tarhriz V."/>
            <person name="Kazemi E."/>
            <person name="Ammozegar M.A."/>
            <person name="Ventosa A."/>
            <person name="Hejazi M.S."/>
        </authorList>
    </citation>
    <scope>NUCLEOTIDE SEQUENCE [LARGE SCALE GENOMIC DNA]</scope>
    <source>
        <strain evidence="1 2">TBZ242</strain>
    </source>
</reference>
<organism evidence="1 2">
    <name type="scientific">Marinobacter azerbaijanicus</name>
    <dbReference type="NCBI Taxonomy" id="3050455"/>
    <lineage>
        <taxon>Bacteria</taxon>
        <taxon>Pseudomonadati</taxon>
        <taxon>Pseudomonadota</taxon>
        <taxon>Gammaproteobacteria</taxon>
        <taxon>Pseudomonadales</taxon>
        <taxon>Marinobacteraceae</taxon>
        <taxon>Marinobacter</taxon>
    </lineage>
</organism>
<dbReference type="Pfam" id="PF11279">
    <property type="entry name" value="DUF3080"/>
    <property type="match status" value="1"/>
</dbReference>
<gene>
    <name evidence="1" type="ORF">QPM17_15305</name>
</gene>
<sequence>MPDFQRLFPPLLCLFLVGCAPGSGVQDMMDDYVAQVADALELKPELSDIQPVQQIPRRRERVLEVPDLDMGMLDFLSLYGCELQYVVGEKNSIMGRVMQPLNRLRYETRFVRAAEDCIAEIDRDGVREELEEAIESKSETLPIVIWNATWGVEEVERLFTLSQGHYPLEHDENPVADLASGVMRLNQTVAGLLAGNRDEPLDYVGEVHQRWQAEHRAGQLMNSARLLSTRIDDATALLVERIENDPLCPEEGDARLQEALRATYTNGYADVVEPYLERIEKARAALIEPLERLAAQQAETMPDAFRAWYRRILDSRNSASLWGQLDRAVESHTRRWQQLLDQCAVSPDS</sequence>
<proteinExistence type="predicted"/>
<dbReference type="EMBL" id="JASSVS010000008">
    <property type="protein sequence ID" value="MDL0432511.1"/>
    <property type="molecule type" value="Genomic_DNA"/>
</dbReference>
<accession>A0ABT7IEB4</accession>
<dbReference type="InterPro" id="IPR021431">
    <property type="entry name" value="DUF3080"/>
</dbReference>
<evidence type="ECO:0000313" key="2">
    <source>
        <dbReference type="Proteomes" id="UP001227964"/>
    </source>
</evidence>
<dbReference type="PROSITE" id="PS51257">
    <property type="entry name" value="PROKAR_LIPOPROTEIN"/>
    <property type="match status" value="1"/>
</dbReference>
<protein>
    <submittedName>
        <fullName evidence="1">DUF3080 family protein</fullName>
    </submittedName>
</protein>
<comment type="caution">
    <text evidence="1">The sequence shown here is derived from an EMBL/GenBank/DDBJ whole genome shotgun (WGS) entry which is preliminary data.</text>
</comment>
<evidence type="ECO:0000313" key="1">
    <source>
        <dbReference type="EMBL" id="MDL0432511.1"/>
    </source>
</evidence>
<name>A0ABT7IEB4_9GAMM</name>